<evidence type="ECO:0000313" key="1">
    <source>
        <dbReference type="EMBL" id="MBR7839807.1"/>
    </source>
</evidence>
<reference evidence="1" key="1">
    <citation type="submission" date="2021-04" db="EMBL/GenBank/DDBJ databases">
        <title>Genome based classification of Actinospica acidithermotolerans sp. nov., an actinobacterium isolated from an Indonesian hot spring.</title>
        <authorList>
            <person name="Kusuma A.B."/>
            <person name="Putra K.E."/>
            <person name="Nafisah S."/>
            <person name="Loh J."/>
            <person name="Nouioui I."/>
            <person name="Goodfellow M."/>
        </authorList>
    </citation>
    <scope>NUCLEOTIDE SEQUENCE</scope>
    <source>
        <strain evidence="1">CSCA 57</strain>
    </source>
</reference>
<accession>A0A941EX51</accession>
<feature type="non-terminal residue" evidence="1">
    <location>
        <position position="234"/>
    </location>
</feature>
<proteinExistence type="predicted"/>
<protein>
    <submittedName>
        <fullName evidence="1">Uncharacterized protein</fullName>
    </submittedName>
</protein>
<comment type="caution">
    <text evidence="1">The sequence shown here is derived from an EMBL/GenBank/DDBJ whole genome shotgun (WGS) entry which is preliminary data.</text>
</comment>
<sequence>MALRSAFDGAHALTRLALGPLSQTHCATLAGAQAETPWATMLHRESGGNPLYAKTLAATARQRADRIELGTVPLSVETRFAVELGALSAPARMVAAAASVFTEAVEPSLLAEVAELPQSSVYAAIGEVVGQDVLRPIPGTGCFAFRHAVARTAIYQGTDSGWRLAAHARAARALQLRRAPVAARVPHLVRLAAPGDVEAMAALVDAASAIWERSATAAQWLRGALQLLPAAADP</sequence>
<dbReference type="AlphaFoldDB" id="A0A941EX51"/>
<organism evidence="1 2">
    <name type="scientific">Actinospica durhamensis</name>
    <dbReference type="NCBI Taxonomy" id="1508375"/>
    <lineage>
        <taxon>Bacteria</taxon>
        <taxon>Bacillati</taxon>
        <taxon>Actinomycetota</taxon>
        <taxon>Actinomycetes</taxon>
        <taxon>Catenulisporales</taxon>
        <taxon>Actinospicaceae</taxon>
        <taxon>Actinospica</taxon>
    </lineage>
</organism>
<dbReference type="EMBL" id="JAGSOG010000655">
    <property type="protein sequence ID" value="MBR7839807.1"/>
    <property type="molecule type" value="Genomic_DNA"/>
</dbReference>
<name>A0A941EX51_9ACTN</name>
<evidence type="ECO:0000313" key="2">
    <source>
        <dbReference type="Proteomes" id="UP000675781"/>
    </source>
</evidence>
<gene>
    <name evidence="1" type="ORF">KDL01_41595</name>
</gene>
<keyword evidence="2" id="KW-1185">Reference proteome</keyword>
<dbReference type="Proteomes" id="UP000675781">
    <property type="component" value="Unassembled WGS sequence"/>
</dbReference>